<evidence type="ECO:0000313" key="6">
    <source>
        <dbReference type="EMBL" id="KAL1508392.1"/>
    </source>
</evidence>
<proteinExistence type="predicted"/>
<dbReference type="PANTHER" id="PTHR34214">
    <property type="match status" value="1"/>
</dbReference>
<feature type="region of interest" description="Disordered" evidence="3">
    <location>
        <begin position="46"/>
        <end position="68"/>
    </location>
</feature>
<organism evidence="6 7">
    <name type="scientific">Prymnesium parvum</name>
    <name type="common">Toxic golden alga</name>
    <dbReference type="NCBI Taxonomy" id="97485"/>
    <lineage>
        <taxon>Eukaryota</taxon>
        <taxon>Haptista</taxon>
        <taxon>Haptophyta</taxon>
        <taxon>Prymnesiophyceae</taxon>
        <taxon>Prymnesiales</taxon>
        <taxon>Prymnesiaceae</taxon>
        <taxon>Prymnesium</taxon>
    </lineage>
</organism>
<dbReference type="AlphaFoldDB" id="A0AB34IYX7"/>
<feature type="transmembrane region" description="Helical" evidence="4">
    <location>
        <begin position="203"/>
        <end position="223"/>
    </location>
</feature>
<keyword evidence="5" id="KW-0732">Signal</keyword>
<evidence type="ECO:0000256" key="4">
    <source>
        <dbReference type="SAM" id="Phobius"/>
    </source>
</evidence>
<accession>A0AB34IYX7</accession>
<comment type="subcellular location">
    <subcellularLocation>
        <location evidence="1">Plastid</location>
    </subcellularLocation>
</comment>
<evidence type="ECO:0000256" key="1">
    <source>
        <dbReference type="ARBA" id="ARBA00004474"/>
    </source>
</evidence>
<feature type="compositionally biased region" description="Low complexity" evidence="3">
    <location>
        <begin position="46"/>
        <end position="58"/>
    </location>
</feature>
<reference evidence="6 7" key="1">
    <citation type="journal article" date="2024" name="Science">
        <title>Giant polyketide synthase enzymes in the biosynthesis of giant marine polyether toxins.</title>
        <authorList>
            <person name="Fallon T.R."/>
            <person name="Shende V.V."/>
            <person name="Wierzbicki I.H."/>
            <person name="Pendleton A.L."/>
            <person name="Watervoot N.F."/>
            <person name="Auber R.P."/>
            <person name="Gonzalez D.J."/>
            <person name="Wisecaver J.H."/>
            <person name="Moore B.S."/>
        </authorList>
    </citation>
    <scope>NUCLEOTIDE SEQUENCE [LARGE SCALE GENOMIC DNA]</scope>
    <source>
        <strain evidence="6 7">12B1</strain>
    </source>
</reference>
<dbReference type="EMBL" id="JBGBPQ010000016">
    <property type="protein sequence ID" value="KAL1508392.1"/>
    <property type="molecule type" value="Genomic_DNA"/>
</dbReference>
<name>A0AB34IYX7_PRYPA</name>
<dbReference type="GO" id="GO:0009536">
    <property type="term" value="C:plastid"/>
    <property type="evidence" value="ECO:0007669"/>
    <property type="project" value="UniProtKB-SubCell"/>
</dbReference>
<keyword evidence="7" id="KW-1185">Reference proteome</keyword>
<feature type="transmembrane region" description="Helical" evidence="4">
    <location>
        <begin position="101"/>
        <end position="122"/>
    </location>
</feature>
<dbReference type="Pfam" id="PF06799">
    <property type="entry name" value="CGLD27-like"/>
    <property type="match status" value="1"/>
</dbReference>
<gene>
    <name evidence="6" type="ORF">AB1Y20_004502</name>
</gene>
<feature type="transmembrane region" description="Helical" evidence="4">
    <location>
        <begin position="128"/>
        <end position="149"/>
    </location>
</feature>
<protein>
    <submittedName>
        <fullName evidence="6">Uncharacterized protein</fullName>
    </submittedName>
</protein>
<dbReference type="Proteomes" id="UP001515480">
    <property type="component" value="Unassembled WGS sequence"/>
</dbReference>
<feature type="chain" id="PRO_5044189111" evidence="5">
    <location>
        <begin position="26"/>
        <end position="299"/>
    </location>
</feature>
<evidence type="ECO:0000256" key="5">
    <source>
        <dbReference type="SAM" id="SignalP"/>
    </source>
</evidence>
<keyword evidence="2" id="KW-0934">Plastid</keyword>
<dbReference type="PANTHER" id="PTHR34214:SF3">
    <property type="entry name" value="PROTEIN CONSERVED IN THE GREEN LINEAGE AND DIATOMS 27, CHLOROPLASTIC"/>
    <property type="match status" value="1"/>
</dbReference>
<keyword evidence="4" id="KW-1133">Transmembrane helix</keyword>
<comment type="caution">
    <text evidence="6">The sequence shown here is derived from an EMBL/GenBank/DDBJ whole genome shotgun (WGS) entry which is preliminary data.</text>
</comment>
<dbReference type="InterPro" id="IPR009631">
    <property type="entry name" value="CGLD27-like"/>
</dbReference>
<evidence type="ECO:0000256" key="3">
    <source>
        <dbReference type="SAM" id="MobiDB-lite"/>
    </source>
</evidence>
<sequence length="299" mass="33670">MPSRTCWRLLCTIAYAAAYVAPARHSDVPSTPVRATCATRRLVMQQNQQREQSSSRFRNPFGPNEVPEDQQPVVEMRNLRREPFYDWADDDEKYKQKLTDLYVYTSLLLSLPIAYTTFNVLPDEIPQIILSANIGTFATMLPFVVRLRVGWGFVSERLREKETYFEAKQRALFATKDRETIARDRLIYKTQVKPILRRIDASIVAVAAALILSVGAGEVVTLLEGEAGPSTLKTFYGQEARDITNRLRADDEFAAKEQQRALRKMQDDGSGVKPAYCDSRYYRILAGGNGQGGVGCGGQ</sequence>
<evidence type="ECO:0000256" key="2">
    <source>
        <dbReference type="ARBA" id="ARBA00022640"/>
    </source>
</evidence>
<feature type="signal peptide" evidence="5">
    <location>
        <begin position="1"/>
        <end position="25"/>
    </location>
</feature>
<evidence type="ECO:0000313" key="7">
    <source>
        <dbReference type="Proteomes" id="UP001515480"/>
    </source>
</evidence>
<keyword evidence="4" id="KW-0812">Transmembrane</keyword>
<keyword evidence="4" id="KW-0472">Membrane</keyword>